<feature type="compositionally biased region" description="Basic and acidic residues" evidence="2">
    <location>
        <begin position="551"/>
        <end position="581"/>
    </location>
</feature>
<feature type="region of interest" description="Disordered" evidence="2">
    <location>
        <begin position="202"/>
        <end position="314"/>
    </location>
</feature>
<keyword evidence="1" id="KW-0863">Zinc-finger</keyword>
<protein>
    <recommendedName>
        <fullName evidence="3">GATA-type domain-containing protein</fullName>
    </recommendedName>
</protein>
<dbReference type="RefSeq" id="XP_043002700.1">
    <property type="nucleotide sequence ID" value="XM_043159101.1"/>
</dbReference>
<gene>
    <name evidence="4" type="ORF">E1B28_002199</name>
</gene>
<keyword evidence="5" id="KW-1185">Reference proteome</keyword>
<dbReference type="AlphaFoldDB" id="A0A9P7RMD4"/>
<name>A0A9P7RMD4_9AGAR</name>
<feature type="compositionally biased region" description="Basic and acidic residues" evidence="2">
    <location>
        <begin position="588"/>
        <end position="621"/>
    </location>
</feature>
<dbReference type="Proteomes" id="UP001049176">
    <property type="component" value="Chromosome 10"/>
</dbReference>
<feature type="compositionally biased region" description="Polar residues" evidence="2">
    <location>
        <begin position="434"/>
        <end position="444"/>
    </location>
</feature>
<feature type="compositionally biased region" description="Low complexity" evidence="2">
    <location>
        <begin position="13"/>
        <end position="22"/>
    </location>
</feature>
<evidence type="ECO:0000313" key="4">
    <source>
        <dbReference type="EMBL" id="KAG7086229.1"/>
    </source>
</evidence>
<evidence type="ECO:0000259" key="3">
    <source>
        <dbReference type="PROSITE" id="PS50114"/>
    </source>
</evidence>
<dbReference type="GeneID" id="66071275"/>
<dbReference type="KEGG" id="more:E1B28_002199"/>
<dbReference type="OrthoDB" id="515401at2759"/>
<feature type="compositionally biased region" description="Low complexity" evidence="2">
    <location>
        <begin position="378"/>
        <end position="399"/>
    </location>
</feature>
<keyword evidence="1" id="KW-0479">Metal-binding</keyword>
<feature type="region of interest" description="Disordered" evidence="2">
    <location>
        <begin position="363"/>
        <end position="645"/>
    </location>
</feature>
<dbReference type="SMART" id="SM00401">
    <property type="entry name" value="ZnF_GATA"/>
    <property type="match status" value="1"/>
</dbReference>
<dbReference type="Gene3D" id="3.30.50.10">
    <property type="entry name" value="Erythroid Transcription Factor GATA-1, subunit A"/>
    <property type="match status" value="1"/>
</dbReference>
<reference evidence="4" key="1">
    <citation type="journal article" date="2021" name="Genome Biol. Evol.">
        <title>The assembled and annotated genome of the fairy-ring fungus Marasmius oreades.</title>
        <authorList>
            <person name="Hiltunen M."/>
            <person name="Ament-Velasquez S.L."/>
            <person name="Johannesson H."/>
        </authorList>
    </citation>
    <scope>NUCLEOTIDE SEQUENCE</scope>
    <source>
        <strain evidence="4">03SP1</strain>
    </source>
</reference>
<dbReference type="Pfam" id="PF00320">
    <property type="entry name" value="GATA"/>
    <property type="match status" value="1"/>
</dbReference>
<feature type="compositionally biased region" description="Basic and acidic residues" evidence="2">
    <location>
        <begin position="363"/>
        <end position="373"/>
    </location>
</feature>
<feature type="compositionally biased region" description="Pro residues" evidence="2">
    <location>
        <begin position="400"/>
        <end position="412"/>
    </location>
</feature>
<evidence type="ECO:0000256" key="2">
    <source>
        <dbReference type="SAM" id="MobiDB-lite"/>
    </source>
</evidence>
<keyword evidence="1" id="KW-0862">Zinc</keyword>
<feature type="compositionally biased region" description="Low complexity" evidence="2">
    <location>
        <begin position="413"/>
        <end position="425"/>
    </location>
</feature>
<evidence type="ECO:0000313" key="5">
    <source>
        <dbReference type="Proteomes" id="UP001049176"/>
    </source>
</evidence>
<dbReference type="GO" id="GO:0006355">
    <property type="term" value="P:regulation of DNA-templated transcription"/>
    <property type="evidence" value="ECO:0007669"/>
    <property type="project" value="InterPro"/>
</dbReference>
<dbReference type="GO" id="GO:0008270">
    <property type="term" value="F:zinc ion binding"/>
    <property type="evidence" value="ECO:0007669"/>
    <property type="project" value="UniProtKB-KW"/>
</dbReference>
<dbReference type="PROSITE" id="PS50114">
    <property type="entry name" value="GATA_ZN_FINGER_2"/>
    <property type="match status" value="1"/>
</dbReference>
<accession>A0A9P7RMD4</accession>
<feature type="compositionally biased region" description="Pro residues" evidence="2">
    <location>
        <begin position="214"/>
        <end position="223"/>
    </location>
</feature>
<feature type="compositionally biased region" description="Low complexity" evidence="2">
    <location>
        <begin position="107"/>
        <end position="122"/>
    </location>
</feature>
<evidence type="ECO:0000256" key="1">
    <source>
        <dbReference type="PROSITE-ProRule" id="PRU00094"/>
    </source>
</evidence>
<feature type="region of interest" description="Disordered" evidence="2">
    <location>
        <begin position="1"/>
        <end position="183"/>
    </location>
</feature>
<feature type="compositionally biased region" description="Basic and acidic residues" evidence="2">
    <location>
        <begin position="75"/>
        <end position="89"/>
    </location>
</feature>
<dbReference type="SUPFAM" id="SSF57716">
    <property type="entry name" value="Glucocorticoid receptor-like (DNA-binding domain)"/>
    <property type="match status" value="1"/>
</dbReference>
<feature type="compositionally biased region" description="Low complexity" evidence="2">
    <location>
        <begin position="234"/>
        <end position="249"/>
    </location>
</feature>
<sequence>MYTNRWEEAQSEPSTGPSLLRLPTPPPRTVTGTTPTAGAVIDPALESENSAASTRLGGVPPKMRRSPVPLLNGSRTEKDEPYSPEESHLHLSSNSADRSTIRTTDMSNSSSSKRSASPASVSEDGHVRPRSTDEHRGHNGLHHVPNYPYSPMHHPHAPYPNGHPHQLPPPHMSHHGHYYSHPPPPPPLTHYSYYPPPPPPGHIMPYAHHGHPHQLPPPHSYPPHPHHPTPPHLQSPNSPHSHTLPSPHSQMHGHGHLPSHSQREPYAPERYAPGAQGQGAGGFPPPPQQPSSTGGKGNVYPSGAGPPTSTGEVVYTEDAATKLSDRVRRRCYNCYTTDTSTWRRSNLNPGKVLCNKCGLFERTHSRPRPEQFPHKRGPLSGPGLRRSGSPTSPSSSNNVYPPPPSLVPPQAPYSPHQSPPHLSHPSPHPHSPHMNNNKQPQSMSLPPPGSLASPTLSPYPHMTLPLPRGTNGPSSTHLPPILYGDKERRLPQIQTWHSHGHSHPNGVGVREYGASQSQSKSSSLPSPVTQQYSREHQLNGRARSPAATGGDGKESGRRRRETGGKRKRGEGNDPEHEREVNGPRVKRVKEEGMEREIKTEMEMKMEEEREDRVADEKGKDSEGEDEEKVAVATDLLGDGSEDEEK</sequence>
<feature type="domain" description="GATA-type" evidence="3">
    <location>
        <begin position="325"/>
        <end position="385"/>
    </location>
</feature>
<dbReference type="GO" id="GO:0043565">
    <property type="term" value="F:sequence-specific DNA binding"/>
    <property type="evidence" value="ECO:0007669"/>
    <property type="project" value="InterPro"/>
</dbReference>
<feature type="compositionally biased region" description="Low complexity" evidence="2">
    <location>
        <begin position="515"/>
        <end position="527"/>
    </location>
</feature>
<feature type="compositionally biased region" description="Low complexity" evidence="2">
    <location>
        <begin position="29"/>
        <end position="40"/>
    </location>
</feature>
<dbReference type="CDD" id="cd00202">
    <property type="entry name" value="ZnF_GATA"/>
    <property type="match status" value="1"/>
</dbReference>
<dbReference type="InterPro" id="IPR000679">
    <property type="entry name" value="Znf_GATA"/>
</dbReference>
<dbReference type="InterPro" id="IPR013088">
    <property type="entry name" value="Znf_NHR/GATA"/>
</dbReference>
<feature type="compositionally biased region" description="Basic and acidic residues" evidence="2">
    <location>
        <begin position="123"/>
        <end position="137"/>
    </location>
</feature>
<proteinExistence type="predicted"/>
<feature type="compositionally biased region" description="Polar residues" evidence="2">
    <location>
        <begin position="90"/>
        <end position="106"/>
    </location>
</feature>
<comment type="caution">
    <text evidence="4">The sequence shown here is derived from an EMBL/GenBank/DDBJ whole genome shotgun (WGS) entry which is preliminary data.</text>
</comment>
<dbReference type="EMBL" id="CM032190">
    <property type="protein sequence ID" value="KAG7086229.1"/>
    <property type="molecule type" value="Genomic_DNA"/>
</dbReference>
<organism evidence="4 5">
    <name type="scientific">Marasmius oreades</name>
    <name type="common">fairy-ring Marasmius</name>
    <dbReference type="NCBI Taxonomy" id="181124"/>
    <lineage>
        <taxon>Eukaryota</taxon>
        <taxon>Fungi</taxon>
        <taxon>Dikarya</taxon>
        <taxon>Basidiomycota</taxon>
        <taxon>Agaricomycotina</taxon>
        <taxon>Agaricomycetes</taxon>
        <taxon>Agaricomycetidae</taxon>
        <taxon>Agaricales</taxon>
        <taxon>Marasmiineae</taxon>
        <taxon>Marasmiaceae</taxon>
        <taxon>Marasmius</taxon>
    </lineage>
</organism>